<accession>A0A927MVG6</accession>
<gene>
    <name evidence="2" type="ORF">HEB94_000893</name>
</gene>
<keyword evidence="3" id="KW-1185">Reference proteome</keyword>
<evidence type="ECO:0000256" key="1">
    <source>
        <dbReference type="SAM" id="MobiDB-lite"/>
    </source>
</evidence>
<feature type="region of interest" description="Disordered" evidence="1">
    <location>
        <begin position="1"/>
        <end position="24"/>
    </location>
</feature>
<feature type="compositionally biased region" description="Basic and acidic residues" evidence="1">
    <location>
        <begin position="1"/>
        <end position="10"/>
    </location>
</feature>
<organism evidence="2 3">
    <name type="scientific">Actinopolymorpha pittospori</name>
    <dbReference type="NCBI Taxonomy" id="648752"/>
    <lineage>
        <taxon>Bacteria</taxon>
        <taxon>Bacillati</taxon>
        <taxon>Actinomycetota</taxon>
        <taxon>Actinomycetes</taxon>
        <taxon>Propionibacteriales</taxon>
        <taxon>Actinopolymorphaceae</taxon>
        <taxon>Actinopolymorpha</taxon>
    </lineage>
</organism>
<dbReference type="SUPFAM" id="SSF88659">
    <property type="entry name" value="Sigma3 and sigma4 domains of RNA polymerase sigma factors"/>
    <property type="match status" value="1"/>
</dbReference>
<comment type="caution">
    <text evidence="2">The sequence shown here is derived from an EMBL/GenBank/DDBJ whole genome shotgun (WGS) entry which is preliminary data.</text>
</comment>
<evidence type="ECO:0000313" key="3">
    <source>
        <dbReference type="Proteomes" id="UP000638648"/>
    </source>
</evidence>
<dbReference type="InterPro" id="IPR036388">
    <property type="entry name" value="WH-like_DNA-bd_sf"/>
</dbReference>
<name>A0A927MVG6_9ACTN</name>
<dbReference type="EMBL" id="JADBEM010000001">
    <property type="protein sequence ID" value="MBE1604045.1"/>
    <property type="molecule type" value="Genomic_DNA"/>
</dbReference>
<sequence length="235" mass="25973">MPIDEDRPPRADTPCFPTAGGGSGARARTAEVIRENQDWVRGLSATGDIHERASRRLYALLLRTSLAEARRIGSRLRLAGPEVDDLAHQATADALLTITGKVGTFRGESKFTTWAYKFVIFAVAVKLKRHFWQRGPIALEDGDWNALPARVGGGPEDWAEARDLANAVRHAVDESLTARQRAVFVALVLEETPMDVLVNRLDSTHNAIYKTMFDARKRLRSALVRGGYLSGQQQV</sequence>
<evidence type="ECO:0000313" key="2">
    <source>
        <dbReference type="EMBL" id="MBE1604045.1"/>
    </source>
</evidence>
<dbReference type="Proteomes" id="UP000638648">
    <property type="component" value="Unassembled WGS sequence"/>
</dbReference>
<dbReference type="InterPro" id="IPR013324">
    <property type="entry name" value="RNA_pol_sigma_r3/r4-like"/>
</dbReference>
<protein>
    <submittedName>
        <fullName evidence="2">RNA polymerase sigma-70 factor (ECF subfamily)</fullName>
    </submittedName>
</protein>
<dbReference type="Gene3D" id="1.10.10.10">
    <property type="entry name" value="Winged helix-like DNA-binding domain superfamily/Winged helix DNA-binding domain"/>
    <property type="match status" value="1"/>
</dbReference>
<proteinExistence type="predicted"/>
<dbReference type="AlphaFoldDB" id="A0A927MVG6"/>
<dbReference type="RefSeq" id="WP_202896106.1">
    <property type="nucleotide sequence ID" value="NZ_BAABJL010000135.1"/>
</dbReference>
<reference evidence="2" key="1">
    <citation type="submission" date="2020-10" db="EMBL/GenBank/DDBJ databases">
        <title>Sequencing the genomes of 1000 actinobacteria strains.</title>
        <authorList>
            <person name="Klenk H.-P."/>
        </authorList>
    </citation>
    <scope>NUCLEOTIDE SEQUENCE</scope>
    <source>
        <strain evidence="2">DSM 45354</strain>
    </source>
</reference>